<reference evidence="1 2" key="1">
    <citation type="submission" date="2013-11" db="EMBL/GenBank/DDBJ databases">
        <title>Genomic analysis of Pelistega sp. HM-7.</title>
        <authorList>
            <person name="Kumbhare S.V."/>
            <person name="Shetty S.A."/>
            <person name="Sharma O."/>
            <person name="Dhotre D.P."/>
        </authorList>
    </citation>
    <scope>NUCLEOTIDE SEQUENCE [LARGE SCALE GENOMIC DNA]</scope>
    <source>
        <strain evidence="1 2">HM-7</strain>
    </source>
</reference>
<proteinExistence type="predicted"/>
<keyword evidence="2" id="KW-1185">Reference proteome</keyword>
<accession>V8FTV2</accession>
<name>V8FTV2_9BURK</name>
<evidence type="ECO:0000313" key="2">
    <source>
        <dbReference type="Proteomes" id="UP000018766"/>
    </source>
</evidence>
<dbReference type="AlphaFoldDB" id="V8FTV2"/>
<gene>
    <name evidence="1" type="ORF">V757_11680</name>
</gene>
<dbReference type="RefSeq" id="WP_023953028.1">
    <property type="nucleotide sequence ID" value="NZ_AYSV01000127.1"/>
</dbReference>
<comment type="caution">
    <text evidence="1">The sequence shown here is derived from an EMBL/GenBank/DDBJ whole genome shotgun (WGS) entry which is preliminary data.</text>
</comment>
<protein>
    <submittedName>
        <fullName evidence="1">Uncharacterized protein</fullName>
    </submittedName>
</protein>
<dbReference type="Proteomes" id="UP000018766">
    <property type="component" value="Unassembled WGS sequence"/>
</dbReference>
<organism evidence="1 2">
    <name type="scientific">Pelistega indica</name>
    <dbReference type="NCBI Taxonomy" id="1414851"/>
    <lineage>
        <taxon>Bacteria</taxon>
        <taxon>Pseudomonadati</taxon>
        <taxon>Pseudomonadota</taxon>
        <taxon>Betaproteobacteria</taxon>
        <taxon>Burkholderiales</taxon>
        <taxon>Alcaligenaceae</taxon>
        <taxon>Pelistega</taxon>
    </lineage>
</organism>
<sequence>MKLLFVTVMTAFCLTGCFSSQTYYPSLGCWSVSKFLWPIQYQYYKCNDGSEIHDGVRTYPDKKKENIPVTEPKITKPTVKKKMRKKK</sequence>
<evidence type="ECO:0000313" key="1">
    <source>
        <dbReference type="EMBL" id="ETD67133.1"/>
    </source>
</evidence>
<dbReference type="EMBL" id="AYSV01000127">
    <property type="protein sequence ID" value="ETD67133.1"/>
    <property type="molecule type" value="Genomic_DNA"/>
</dbReference>